<organism evidence="1 2">
    <name type="scientific">Brevundimonas diminuta 3F5N</name>
    <dbReference type="NCBI Taxonomy" id="1255603"/>
    <lineage>
        <taxon>Bacteria</taxon>
        <taxon>Pseudomonadati</taxon>
        <taxon>Pseudomonadota</taxon>
        <taxon>Alphaproteobacteria</taxon>
        <taxon>Caulobacterales</taxon>
        <taxon>Caulobacteraceae</taxon>
        <taxon>Brevundimonas</taxon>
    </lineage>
</organism>
<reference evidence="1 2" key="1">
    <citation type="submission" date="2017-02" db="EMBL/GenBank/DDBJ databases">
        <authorList>
            <person name="Peterson S.W."/>
        </authorList>
    </citation>
    <scope>NUCLEOTIDE SEQUENCE [LARGE SCALE GENOMIC DNA]</scope>
    <source>
        <strain evidence="1 2">3F5N</strain>
    </source>
</reference>
<sequence>MERQRLVTSLAALLAALAFLAGAAVRLASHERDVQAESRAP</sequence>
<protein>
    <submittedName>
        <fullName evidence="1">Uncharacterized protein</fullName>
    </submittedName>
</protein>
<accession>A0A1R4G5X9</accession>
<evidence type="ECO:0000313" key="1">
    <source>
        <dbReference type="EMBL" id="SJM63493.1"/>
    </source>
</evidence>
<dbReference type="EMBL" id="FUIE01000049">
    <property type="protein sequence ID" value="SJM63493.1"/>
    <property type="molecule type" value="Genomic_DNA"/>
</dbReference>
<dbReference type="Proteomes" id="UP000195766">
    <property type="component" value="Unassembled WGS sequence"/>
</dbReference>
<name>A0A1R4G5X9_BREDI</name>
<evidence type="ECO:0000313" key="2">
    <source>
        <dbReference type="Proteomes" id="UP000195766"/>
    </source>
</evidence>
<proteinExistence type="predicted"/>
<dbReference type="AlphaFoldDB" id="A0A1R4G5X9"/>
<gene>
    <name evidence="1" type="ORF">FM111_09645</name>
</gene>